<proteinExistence type="predicted"/>
<name>A0ACB8CH77_DERSI</name>
<keyword evidence="2" id="KW-1185">Reference proteome</keyword>
<evidence type="ECO:0000313" key="1">
    <source>
        <dbReference type="EMBL" id="KAH7942041.1"/>
    </source>
</evidence>
<organism evidence="1 2">
    <name type="scientific">Dermacentor silvarum</name>
    <name type="common">Tick</name>
    <dbReference type="NCBI Taxonomy" id="543639"/>
    <lineage>
        <taxon>Eukaryota</taxon>
        <taxon>Metazoa</taxon>
        <taxon>Ecdysozoa</taxon>
        <taxon>Arthropoda</taxon>
        <taxon>Chelicerata</taxon>
        <taxon>Arachnida</taxon>
        <taxon>Acari</taxon>
        <taxon>Parasitiformes</taxon>
        <taxon>Ixodida</taxon>
        <taxon>Ixodoidea</taxon>
        <taxon>Ixodidae</taxon>
        <taxon>Rhipicephalinae</taxon>
        <taxon>Dermacentor</taxon>
    </lineage>
</organism>
<sequence>MHTVITVPGATARFRREFIENPFGAAWAVCDRLWLACDLSTIGGVTNENQQGTAVGALRLCLASSADVYKDPEVKENAAEPPQDHFHGKTTVVLVFVVTLLLIIVGMLVKYLVSWDPAPKYISICRTEDCTAFGRELKAAIDPAIDPCHDFHGFVCGGWKDSGNRLTTEARMIADAYDMAITEVKSDLRRASKVTQFFRSCMRAKTDKEENLRMFAEFRSNLGLSWPESTPGSMHPLEVMVNLALNWQMNFLFDMSAVDVRQSPALLVIRGRFDFGWEHSEPDPLKLENYETYVNDHYDVLGVNGSEIGIKAAELLTIEQAIVGAKLSFLYDAPQQDWFELRALDEKTPSLPAGIWLNVLRKHDRQFHWRNNDTVITEDVKIFQSIDKLSKTYGEDKLITGLSWIFIQTHLWAVNGEPSLRFNGTRADLQTFWERGCMAYAESRLGLLTLSKTVNEHYGKSENRLAIYSFLRRINENAKRLVNNLTWMDESSKRVAFHKLDNMTRVILPGDSYFDKTKLKELYNVFPNLASKVFMTNLIKTSEIYRQLRNHEHYADVYSFRVFPRFGREFYLHLTNTMTLAMGVLNLPLFYNNATLAVRYGGMLSFAARQMAKSLDEVGVTVNDAGHRGLWLSPTAAAVHAKKASCDVGASSNASRWRQLHVFPVVAGMEIAFESYAAAVAVDYLGVDDYRIVHLESFSDEQVFFLAYCYGLCAHRPQTMGDECNVPVKNSPRFAAAYRCPLGSPMNPPNKCTFFTCVHDVPTIRSNRERL</sequence>
<accession>A0ACB8CH77</accession>
<gene>
    <name evidence="1" type="ORF">HPB49_019986</name>
</gene>
<protein>
    <submittedName>
        <fullName evidence="1">Uncharacterized protein</fullName>
    </submittedName>
</protein>
<comment type="caution">
    <text evidence="1">The sequence shown here is derived from an EMBL/GenBank/DDBJ whole genome shotgun (WGS) entry which is preliminary data.</text>
</comment>
<evidence type="ECO:0000313" key="2">
    <source>
        <dbReference type="Proteomes" id="UP000821865"/>
    </source>
</evidence>
<dbReference type="EMBL" id="CM023476">
    <property type="protein sequence ID" value="KAH7942041.1"/>
    <property type="molecule type" value="Genomic_DNA"/>
</dbReference>
<reference evidence="1" key="1">
    <citation type="submission" date="2020-05" db="EMBL/GenBank/DDBJ databases">
        <title>Large-scale comparative analyses of tick genomes elucidate their genetic diversity and vector capacities.</title>
        <authorList>
            <person name="Jia N."/>
            <person name="Wang J."/>
            <person name="Shi W."/>
            <person name="Du L."/>
            <person name="Sun Y."/>
            <person name="Zhan W."/>
            <person name="Jiang J."/>
            <person name="Wang Q."/>
            <person name="Zhang B."/>
            <person name="Ji P."/>
            <person name="Sakyi L.B."/>
            <person name="Cui X."/>
            <person name="Yuan T."/>
            <person name="Jiang B."/>
            <person name="Yang W."/>
            <person name="Lam T.T.-Y."/>
            <person name="Chang Q."/>
            <person name="Ding S."/>
            <person name="Wang X."/>
            <person name="Zhu J."/>
            <person name="Ruan X."/>
            <person name="Zhao L."/>
            <person name="Wei J."/>
            <person name="Que T."/>
            <person name="Du C."/>
            <person name="Cheng J."/>
            <person name="Dai P."/>
            <person name="Han X."/>
            <person name="Huang E."/>
            <person name="Gao Y."/>
            <person name="Liu J."/>
            <person name="Shao H."/>
            <person name="Ye R."/>
            <person name="Li L."/>
            <person name="Wei W."/>
            <person name="Wang X."/>
            <person name="Wang C."/>
            <person name="Yang T."/>
            <person name="Huo Q."/>
            <person name="Li W."/>
            <person name="Guo W."/>
            <person name="Chen H."/>
            <person name="Zhou L."/>
            <person name="Ni X."/>
            <person name="Tian J."/>
            <person name="Zhou Y."/>
            <person name="Sheng Y."/>
            <person name="Liu T."/>
            <person name="Pan Y."/>
            <person name="Xia L."/>
            <person name="Li J."/>
            <person name="Zhao F."/>
            <person name="Cao W."/>
        </authorList>
    </citation>
    <scope>NUCLEOTIDE SEQUENCE</scope>
    <source>
        <strain evidence="1">Dsil-2018</strain>
    </source>
</reference>
<dbReference type="Proteomes" id="UP000821865">
    <property type="component" value="Chromosome 7"/>
</dbReference>